<dbReference type="InterPro" id="IPR023367">
    <property type="entry name" value="Peptidase_M42_dom2"/>
</dbReference>
<evidence type="ECO:0000256" key="4">
    <source>
        <dbReference type="ARBA" id="ARBA00022723"/>
    </source>
</evidence>
<dbReference type="GO" id="GO:0006508">
    <property type="term" value="P:proteolysis"/>
    <property type="evidence" value="ECO:0007669"/>
    <property type="project" value="UniProtKB-KW"/>
</dbReference>
<evidence type="ECO:0000313" key="9">
    <source>
        <dbReference type="EMBL" id="HIU41466.1"/>
    </source>
</evidence>
<dbReference type="Pfam" id="PF05343">
    <property type="entry name" value="Peptidase_M42"/>
    <property type="match status" value="1"/>
</dbReference>
<evidence type="ECO:0000256" key="1">
    <source>
        <dbReference type="ARBA" id="ARBA00006272"/>
    </source>
</evidence>
<proteinExistence type="inferred from homology"/>
<dbReference type="GO" id="GO:0046872">
    <property type="term" value="F:metal ion binding"/>
    <property type="evidence" value="ECO:0007669"/>
    <property type="project" value="UniProtKB-UniRule"/>
</dbReference>
<accession>A0A9D1IRN0</accession>
<dbReference type="AlphaFoldDB" id="A0A9D1IRN0"/>
<keyword evidence="5" id="KW-0378">Hydrolase</keyword>
<keyword evidence="2" id="KW-0031">Aminopeptidase</keyword>
<protein>
    <submittedName>
        <fullName evidence="9">M20/M25/M40 family metallo-hydrolase</fullName>
    </submittedName>
</protein>
<feature type="binding site" evidence="8">
    <location>
        <position position="190"/>
    </location>
    <ligand>
        <name>Zn(2+)</name>
        <dbReference type="ChEBI" id="CHEBI:29105"/>
        <label>1</label>
    </ligand>
</feature>
<feature type="active site" description="Proton acceptor" evidence="7">
    <location>
        <position position="222"/>
    </location>
</feature>
<gene>
    <name evidence="9" type="ORF">IAD19_02840</name>
</gene>
<comment type="caution">
    <text evidence="9">The sequence shown here is derived from an EMBL/GenBank/DDBJ whole genome shotgun (WGS) entry which is preliminary data.</text>
</comment>
<dbReference type="PANTHER" id="PTHR32481:SF0">
    <property type="entry name" value="AMINOPEPTIDASE YPDE-RELATED"/>
    <property type="match status" value="1"/>
</dbReference>
<reference evidence="9" key="2">
    <citation type="journal article" date="2021" name="PeerJ">
        <title>Extensive microbial diversity within the chicken gut microbiome revealed by metagenomics and culture.</title>
        <authorList>
            <person name="Gilroy R."/>
            <person name="Ravi A."/>
            <person name="Getino M."/>
            <person name="Pursley I."/>
            <person name="Horton D.L."/>
            <person name="Alikhan N.F."/>
            <person name="Baker D."/>
            <person name="Gharbi K."/>
            <person name="Hall N."/>
            <person name="Watson M."/>
            <person name="Adriaenssens E.M."/>
            <person name="Foster-Nyarko E."/>
            <person name="Jarju S."/>
            <person name="Secka A."/>
            <person name="Antonio M."/>
            <person name="Oren A."/>
            <person name="Chaudhuri R.R."/>
            <person name="La Ragione R."/>
            <person name="Hildebrand F."/>
            <person name="Pallen M.J."/>
        </authorList>
    </citation>
    <scope>NUCLEOTIDE SEQUENCE</scope>
    <source>
        <strain evidence="9">4509</strain>
    </source>
</reference>
<feature type="binding site" evidence="8">
    <location>
        <position position="329"/>
    </location>
    <ligand>
        <name>Zn(2+)</name>
        <dbReference type="ChEBI" id="CHEBI:29105"/>
        <label>2</label>
    </ligand>
</feature>
<dbReference type="Gene3D" id="3.40.630.10">
    <property type="entry name" value="Zn peptidases"/>
    <property type="match status" value="1"/>
</dbReference>
<evidence type="ECO:0000313" key="10">
    <source>
        <dbReference type="Proteomes" id="UP000824082"/>
    </source>
</evidence>
<dbReference type="PIRSF" id="PIRSF001123">
    <property type="entry name" value="PepA_GA"/>
    <property type="match status" value="1"/>
</dbReference>
<dbReference type="Gene3D" id="2.40.30.40">
    <property type="entry name" value="Peptidase M42, domain 2"/>
    <property type="match status" value="1"/>
</dbReference>
<keyword evidence="4 8" id="KW-0479">Metal-binding</keyword>
<dbReference type="Proteomes" id="UP000824082">
    <property type="component" value="Unassembled WGS sequence"/>
</dbReference>
<comment type="similarity">
    <text evidence="1 6">Belongs to the peptidase M42 family.</text>
</comment>
<dbReference type="SUPFAM" id="SSF101821">
    <property type="entry name" value="Aminopeptidase/glucanase lid domain"/>
    <property type="match status" value="1"/>
</dbReference>
<keyword evidence="3" id="KW-0645">Protease</keyword>
<evidence type="ECO:0000256" key="2">
    <source>
        <dbReference type="ARBA" id="ARBA00022438"/>
    </source>
</evidence>
<evidence type="ECO:0000256" key="7">
    <source>
        <dbReference type="PIRSR" id="PIRSR001123-1"/>
    </source>
</evidence>
<organism evidence="9 10">
    <name type="scientific">Candidatus Egerieicola faecale</name>
    <dbReference type="NCBI Taxonomy" id="2840774"/>
    <lineage>
        <taxon>Bacteria</taxon>
        <taxon>Bacillati</taxon>
        <taxon>Bacillota</taxon>
        <taxon>Clostridia</taxon>
        <taxon>Eubacteriales</taxon>
        <taxon>Oscillospiraceae</taxon>
        <taxon>Oscillospiraceae incertae sedis</taxon>
        <taxon>Candidatus Egerieicola</taxon>
    </lineage>
</organism>
<dbReference type="PANTHER" id="PTHR32481">
    <property type="entry name" value="AMINOPEPTIDASE"/>
    <property type="match status" value="1"/>
</dbReference>
<evidence type="ECO:0000256" key="6">
    <source>
        <dbReference type="PIRNR" id="PIRNR001123"/>
    </source>
</evidence>
<dbReference type="InterPro" id="IPR008007">
    <property type="entry name" value="Peptidase_M42"/>
</dbReference>
<feature type="binding site" evidence="8">
    <location>
        <position position="190"/>
    </location>
    <ligand>
        <name>Zn(2+)</name>
        <dbReference type="ChEBI" id="CHEBI:29105"/>
        <label>2</label>
    </ligand>
</feature>
<dbReference type="SUPFAM" id="SSF53187">
    <property type="entry name" value="Zn-dependent exopeptidases"/>
    <property type="match status" value="1"/>
</dbReference>
<evidence type="ECO:0000256" key="3">
    <source>
        <dbReference type="ARBA" id="ARBA00022670"/>
    </source>
</evidence>
<dbReference type="EMBL" id="DVMX01000053">
    <property type="protein sequence ID" value="HIU41466.1"/>
    <property type="molecule type" value="Genomic_DNA"/>
</dbReference>
<evidence type="ECO:0000256" key="8">
    <source>
        <dbReference type="PIRSR" id="PIRSR001123-2"/>
    </source>
</evidence>
<feature type="binding site" evidence="8">
    <location>
        <position position="245"/>
    </location>
    <ligand>
        <name>Zn(2+)</name>
        <dbReference type="ChEBI" id="CHEBI:29105"/>
        <label>1</label>
    </ligand>
</feature>
<feature type="binding site" evidence="8">
    <location>
        <position position="223"/>
    </location>
    <ligand>
        <name>Zn(2+)</name>
        <dbReference type="ChEBI" id="CHEBI:29105"/>
        <label>2</label>
    </ligand>
</feature>
<reference evidence="9" key="1">
    <citation type="submission" date="2020-10" db="EMBL/GenBank/DDBJ databases">
        <authorList>
            <person name="Gilroy R."/>
        </authorList>
    </citation>
    <scope>NUCLEOTIDE SEQUENCE</scope>
    <source>
        <strain evidence="9">4509</strain>
    </source>
</reference>
<sequence length="355" mass="38185">MEELEQKLLGWLKELCPEPDTVNDWKGGGAWTAQKAAKKLLSQYCAHSSVEVDRFGSVSGVFRQAEFGQPMVLLDAHIDQIGLVVTGHQERGFLKVAPYGGMDRRIMAAQGVLLYSEAEKAWLPGVVASTPPHLTKSEERDSVPEITDLLIDTGLTQEQAKEKLPLGSFGMLAAPLTQLGEHRINASALDDRAGMAALLGVLELLQDAPLDCGITVLFSNREEVNSAGAKTAGYRLHPDLVLAVDVSFANGPGIPKDKCGKLGGGPMIGVSPTLTPTVSQRLVELAEEKEIPYQIEVMGGSTGTNADSLSLVRGGRRSGLVSIPQRNMHTPAEIVDLRDMANTARLLAEYLKEVR</sequence>
<name>A0A9D1IRN0_9FIRM</name>
<dbReference type="GO" id="GO:0004177">
    <property type="term" value="F:aminopeptidase activity"/>
    <property type="evidence" value="ECO:0007669"/>
    <property type="project" value="UniProtKB-UniRule"/>
</dbReference>
<feature type="binding site" evidence="8">
    <location>
        <position position="77"/>
    </location>
    <ligand>
        <name>Zn(2+)</name>
        <dbReference type="ChEBI" id="CHEBI:29105"/>
        <label>1</label>
    </ligand>
</feature>
<comment type="cofactor">
    <cofactor evidence="8">
        <name>a divalent metal cation</name>
        <dbReference type="ChEBI" id="CHEBI:60240"/>
    </cofactor>
    <text evidence="8">Binds 2 divalent metal cations per subunit.</text>
</comment>
<dbReference type="InterPro" id="IPR051464">
    <property type="entry name" value="Peptidase_M42_aminopept"/>
</dbReference>
<evidence type="ECO:0000256" key="5">
    <source>
        <dbReference type="ARBA" id="ARBA00022801"/>
    </source>
</evidence>